<evidence type="ECO:0000313" key="2">
    <source>
        <dbReference type="EMBL" id="MDA3968937.1"/>
    </source>
</evidence>
<dbReference type="PANTHER" id="PTHR36573:SF1">
    <property type="entry name" value="INTERMEMBRANE PHOSPHOLIPID TRANSPORT SYSTEM BINDING PROTEIN MLAC"/>
    <property type="match status" value="1"/>
</dbReference>
<gene>
    <name evidence="2" type="ORF">PF021_04520</name>
</gene>
<dbReference type="Pfam" id="PF05494">
    <property type="entry name" value="MlaC"/>
    <property type="match status" value="1"/>
</dbReference>
<protein>
    <submittedName>
        <fullName evidence="2">ABC transporter substrate-binding protein</fullName>
    </submittedName>
</protein>
<organism evidence="2 3">
    <name type="scientific">Helicobacter ibis</name>
    <dbReference type="NCBI Taxonomy" id="2962633"/>
    <lineage>
        <taxon>Bacteria</taxon>
        <taxon>Pseudomonadati</taxon>
        <taxon>Campylobacterota</taxon>
        <taxon>Epsilonproteobacteria</taxon>
        <taxon>Campylobacterales</taxon>
        <taxon>Helicobacteraceae</taxon>
        <taxon>Helicobacter</taxon>
    </lineage>
</organism>
<proteinExistence type="predicted"/>
<dbReference type="InterPro" id="IPR042245">
    <property type="entry name" value="Tgt2/MlaC_sf"/>
</dbReference>
<dbReference type="EMBL" id="JAQHXR010000002">
    <property type="protein sequence ID" value="MDA3968937.1"/>
    <property type="molecule type" value="Genomic_DNA"/>
</dbReference>
<dbReference type="PANTHER" id="PTHR36573">
    <property type="entry name" value="INTERMEMBRANE PHOSPHOLIPID TRANSPORT SYSTEM BINDING PROTEIN MLAC"/>
    <property type="match status" value="1"/>
</dbReference>
<name>A0ABT4VEB0_9HELI</name>
<dbReference type="RefSeq" id="WP_271021227.1">
    <property type="nucleotide sequence ID" value="NZ_JAQHXR010000002.1"/>
</dbReference>
<evidence type="ECO:0000256" key="1">
    <source>
        <dbReference type="SAM" id="SignalP"/>
    </source>
</evidence>
<dbReference type="Proteomes" id="UP001210261">
    <property type="component" value="Unassembled WGS sequence"/>
</dbReference>
<feature type="chain" id="PRO_5046037251" evidence="1">
    <location>
        <begin position="20"/>
        <end position="194"/>
    </location>
</feature>
<dbReference type="Gene3D" id="3.10.450.710">
    <property type="entry name" value="Tgt2/MlaC"/>
    <property type="match status" value="1"/>
</dbReference>
<accession>A0ABT4VEB0</accession>
<comment type="caution">
    <text evidence="2">The sequence shown here is derived from an EMBL/GenBank/DDBJ whole genome shotgun (WGS) entry which is preliminary data.</text>
</comment>
<sequence length="194" mass="22463">MKKVFVILCCALLCVNLYALPFDSIESEMKARIDKSMKIVKTNKDSKIMADEIFALFDFMFDYELMAKLSLSKEYNNLDNRQKEMFVSYYKKSLQQNFASKLELYKDNTIEVVGGEQIKENRYNLTASIVIDGALSYIIFKFYPKNNDWLIYDVDIIGISVVQTYRSQFADILKSSGIDGVFDRLKSGELFAEE</sequence>
<reference evidence="2 3" key="1">
    <citation type="submission" date="2023-01" db="EMBL/GenBank/DDBJ databases">
        <title>Description of Helicobacter ibis sp. nov. isolated from faecal droppings of black-faced ibis (Theristicus melanopis).</title>
        <authorList>
            <person name="Lopez-Cantillo M."/>
            <person name="Vidal-Veuthey B."/>
            <person name="Mella A."/>
            <person name="De La Haba R."/>
            <person name="Collado L."/>
        </authorList>
    </citation>
    <scope>NUCLEOTIDE SEQUENCE [LARGE SCALE GENOMIC DNA]</scope>
    <source>
        <strain evidence="2 3">A82</strain>
    </source>
</reference>
<keyword evidence="3" id="KW-1185">Reference proteome</keyword>
<dbReference type="InterPro" id="IPR008869">
    <property type="entry name" value="MlaC/ttg2D"/>
</dbReference>
<evidence type="ECO:0000313" key="3">
    <source>
        <dbReference type="Proteomes" id="UP001210261"/>
    </source>
</evidence>
<feature type="signal peptide" evidence="1">
    <location>
        <begin position="1"/>
        <end position="19"/>
    </location>
</feature>
<keyword evidence="1" id="KW-0732">Signal</keyword>